<dbReference type="eggNOG" id="COG0500">
    <property type="taxonomic scope" value="Bacteria"/>
</dbReference>
<evidence type="ECO:0000313" key="2">
    <source>
        <dbReference type="Proteomes" id="UP000001558"/>
    </source>
</evidence>
<accession>A3QCJ1</accession>
<gene>
    <name evidence="1" type="ordered locus">Shew_1320</name>
</gene>
<dbReference type="RefSeq" id="WP_011865121.1">
    <property type="nucleotide sequence ID" value="NC_009092.1"/>
</dbReference>
<dbReference type="Gene3D" id="3.40.50.150">
    <property type="entry name" value="Vaccinia Virus protein VP39"/>
    <property type="match status" value="1"/>
</dbReference>
<reference evidence="1 2" key="1">
    <citation type="submission" date="2007-03" db="EMBL/GenBank/DDBJ databases">
        <title>Complete sequence of Shewanella loihica PV-4.</title>
        <authorList>
            <consortium name="US DOE Joint Genome Institute"/>
            <person name="Copeland A."/>
            <person name="Lucas S."/>
            <person name="Lapidus A."/>
            <person name="Barry K."/>
            <person name="Detter J.C."/>
            <person name="Glavina del Rio T."/>
            <person name="Hammon N."/>
            <person name="Israni S."/>
            <person name="Dalin E."/>
            <person name="Tice H."/>
            <person name="Pitluck S."/>
            <person name="Chain P."/>
            <person name="Malfatti S."/>
            <person name="Shin M."/>
            <person name="Vergez L."/>
            <person name="Schmutz J."/>
            <person name="Larimer F."/>
            <person name="Land M."/>
            <person name="Hauser L."/>
            <person name="Kyrpides N."/>
            <person name="Mikhailova N."/>
            <person name="Romine M.F."/>
            <person name="Serres G."/>
            <person name="Fredrickson J."/>
            <person name="Tiedje J."/>
            <person name="Richardson P."/>
        </authorList>
    </citation>
    <scope>NUCLEOTIDE SEQUENCE [LARGE SCALE GENOMIC DNA]</scope>
    <source>
        <strain evidence="2">ATCC BAA-1088 / PV-4</strain>
    </source>
</reference>
<dbReference type="InterPro" id="IPR029063">
    <property type="entry name" value="SAM-dependent_MTases_sf"/>
</dbReference>
<keyword evidence="2" id="KW-1185">Reference proteome</keyword>
<sequence length="401" mass="45272">MTINQEHLTDCKLCKAHSWELVATLISGIWDKRHDELNREELRFPIGQCTKCHHVQVAIPYTQSIFDSLYFSNQAEPDMWCETPNGQKSPYEEMLEFIAPYIQDGAHIVDFGAGAGTTLKHIENTHKERQLTLASVDFHNHIQSETIEYLSADLNKLEALQAEFVTQPISLAISTHVLEHLIDPIHFLTQIRSMLSDDGHIFIEVPDCSPDAFIEHLAFTNLVHGQHIHYYSKDSLAQIARLAGLKIDALQQLTTGDIPRLLILLSKTTQESSTTVLPVTSGADVAVVKRFNDYHAFQDSLFKQIQQALMLNDTIGIWGIGGDFYQLTQSYPELIDLIQANSIILYDYELAGHTYVGSSIRCSSAIASTRYPVFMLPLYAPTREKMHQVSQSWSAQVIDPF</sequence>
<dbReference type="AlphaFoldDB" id="A3QCJ1"/>
<dbReference type="Pfam" id="PF13489">
    <property type="entry name" value="Methyltransf_23"/>
    <property type="match status" value="1"/>
</dbReference>
<dbReference type="OrthoDB" id="8564939at2"/>
<name>A3QCJ1_SHELP</name>
<evidence type="ECO:0000313" key="1">
    <source>
        <dbReference type="EMBL" id="ABO23189.1"/>
    </source>
</evidence>
<dbReference type="GO" id="GO:0008168">
    <property type="term" value="F:methyltransferase activity"/>
    <property type="evidence" value="ECO:0007669"/>
    <property type="project" value="UniProtKB-KW"/>
</dbReference>
<dbReference type="SUPFAM" id="SSF53335">
    <property type="entry name" value="S-adenosyl-L-methionine-dependent methyltransferases"/>
    <property type="match status" value="1"/>
</dbReference>
<dbReference type="PANTHER" id="PTHR43861">
    <property type="entry name" value="TRANS-ACONITATE 2-METHYLTRANSFERASE-RELATED"/>
    <property type="match status" value="1"/>
</dbReference>
<organism evidence="1 2">
    <name type="scientific">Shewanella loihica (strain ATCC BAA-1088 / PV-4)</name>
    <dbReference type="NCBI Taxonomy" id="323850"/>
    <lineage>
        <taxon>Bacteria</taxon>
        <taxon>Pseudomonadati</taxon>
        <taxon>Pseudomonadota</taxon>
        <taxon>Gammaproteobacteria</taxon>
        <taxon>Alteromonadales</taxon>
        <taxon>Shewanellaceae</taxon>
        <taxon>Shewanella</taxon>
    </lineage>
</organism>
<protein>
    <submittedName>
        <fullName evidence="1">Methyltransferase type 12</fullName>
    </submittedName>
</protein>
<keyword evidence="1" id="KW-0808">Transferase</keyword>
<dbReference type="Proteomes" id="UP000001558">
    <property type="component" value="Chromosome"/>
</dbReference>
<keyword evidence="1" id="KW-0489">Methyltransferase</keyword>
<dbReference type="KEGG" id="slo:Shew_1320"/>
<dbReference type="GO" id="GO:0032259">
    <property type="term" value="P:methylation"/>
    <property type="evidence" value="ECO:0007669"/>
    <property type="project" value="UniProtKB-KW"/>
</dbReference>
<dbReference type="EMBL" id="CP000606">
    <property type="protein sequence ID" value="ABO23189.1"/>
    <property type="molecule type" value="Genomic_DNA"/>
</dbReference>
<proteinExistence type="predicted"/>
<dbReference type="STRING" id="323850.Shew_1320"/>
<dbReference type="HOGENOM" id="CLU_705755_0_0_6"/>